<evidence type="ECO:0000256" key="5">
    <source>
        <dbReference type="PROSITE-ProRule" id="PRU00520"/>
    </source>
</evidence>
<dbReference type="PANTHER" id="PTHR10029">
    <property type="entry name" value="ACYLPHOSPHATASE"/>
    <property type="match status" value="1"/>
</dbReference>
<dbReference type="PANTHER" id="PTHR10029:SF3">
    <property type="entry name" value="ACYLPHOSPHATASE-RELATED"/>
    <property type="match status" value="1"/>
</dbReference>
<dbReference type="VEuPathDB" id="PiroplasmaDB:BEWA_043260"/>
<dbReference type="GeneID" id="15807733"/>
<feature type="active site" evidence="5">
    <location>
        <position position="47"/>
    </location>
</feature>
<comment type="caution">
    <text evidence="8">The sequence shown here is derived from an EMBL/GenBank/DDBJ whole genome shotgun (WGS) entry which is preliminary data.</text>
</comment>
<accession>L1LGB9</accession>
<dbReference type="KEGG" id="beq:BEWA_043260"/>
<reference evidence="8 9" key="1">
    <citation type="journal article" date="2012" name="BMC Genomics">
        <title>Comparative genomic analysis and phylogenetic position of Theileria equi.</title>
        <authorList>
            <person name="Kappmeyer L.S."/>
            <person name="Thiagarajan M."/>
            <person name="Herndon D.R."/>
            <person name="Ramsay J.D."/>
            <person name="Caler E."/>
            <person name="Djikeng A."/>
            <person name="Gillespie J.J."/>
            <person name="Lau A.O."/>
            <person name="Roalson E.H."/>
            <person name="Silva J.C."/>
            <person name="Silva M.G."/>
            <person name="Suarez C.E."/>
            <person name="Ueti M.W."/>
            <person name="Nene V.M."/>
            <person name="Mealey R.H."/>
            <person name="Knowles D.P."/>
            <person name="Brayton K.A."/>
        </authorList>
    </citation>
    <scope>NUCLEOTIDE SEQUENCE [LARGE SCALE GENOMIC DNA]</scope>
    <source>
        <strain evidence="8 9">WA</strain>
    </source>
</reference>
<evidence type="ECO:0000256" key="4">
    <source>
        <dbReference type="ARBA" id="ARBA00047645"/>
    </source>
</evidence>
<evidence type="ECO:0000256" key="2">
    <source>
        <dbReference type="ARBA" id="ARBA00012150"/>
    </source>
</evidence>
<keyword evidence="9" id="KW-1185">Reference proteome</keyword>
<dbReference type="Pfam" id="PF00708">
    <property type="entry name" value="Acylphosphatase"/>
    <property type="match status" value="1"/>
</dbReference>
<dbReference type="Gene3D" id="3.30.70.100">
    <property type="match status" value="1"/>
</dbReference>
<dbReference type="RefSeq" id="XP_004833737.1">
    <property type="nucleotide sequence ID" value="XM_004833680.1"/>
</dbReference>
<evidence type="ECO:0000313" key="8">
    <source>
        <dbReference type="EMBL" id="EKX74285.1"/>
    </source>
</evidence>
<evidence type="ECO:0000256" key="6">
    <source>
        <dbReference type="RuleBase" id="RU004168"/>
    </source>
</evidence>
<dbReference type="GO" id="GO:0003998">
    <property type="term" value="F:acylphosphatase activity"/>
    <property type="evidence" value="ECO:0007669"/>
    <property type="project" value="UniProtKB-EC"/>
</dbReference>
<evidence type="ECO:0000256" key="1">
    <source>
        <dbReference type="ARBA" id="ARBA00005614"/>
    </source>
</evidence>
<dbReference type="Proteomes" id="UP000031512">
    <property type="component" value="Unassembled WGS sequence"/>
</dbReference>
<comment type="similarity">
    <text evidence="1 6">Belongs to the acylphosphatase family.</text>
</comment>
<dbReference type="EMBL" id="ACOU01000002">
    <property type="protein sequence ID" value="EKX74285.1"/>
    <property type="molecule type" value="Genomic_DNA"/>
</dbReference>
<dbReference type="InterPro" id="IPR001792">
    <property type="entry name" value="Acylphosphatase-like_dom"/>
</dbReference>
<name>L1LGB9_THEEQ</name>
<dbReference type="eggNOG" id="KOG3360">
    <property type="taxonomic scope" value="Eukaryota"/>
</dbReference>
<protein>
    <recommendedName>
        <fullName evidence="2 5">acylphosphatase</fullName>
        <ecNumber evidence="2 5">3.6.1.7</ecNumber>
    </recommendedName>
</protein>
<evidence type="ECO:0000256" key="3">
    <source>
        <dbReference type="ARBA" id="ARBA00022801"/>
    </source>
</evidence>
<comment type="catalytic activity">
    <reaction evidence="4 5">
        <text>an acyl phosphate + H2O = a carboxylate + phosphate + H(+)</text>
        <dbReference type="Rhea" id="RHEA:14965"/>
        <dbReference type="ChEBI" id="CHEBI:15377"/>
        <dbReference type="ChEBI" id="CHEBI:15378"/>
        <dbReference type="ChEBI" id="CHEBI:29067"/>
        <dbReference type="ChEBI" id="CHEBI:43474"/>
        <dbReference type="ChEBI" id="CHEBI:59918"/>
        <dbReference type="EC" id="3.6.1.7"/>
    </reaction>
</comment>
<dbReference type="AlphaFoldDB" id="L1LGB9"/>
<dbReference type="InterPro" id="IPR017968">
    <property type="entry name" value="Acylphosphatase_CS"/>
</dbReference>
<dbReference type="OrthoDB" id="7961613at2759"/>
<dbReference type="PROSITE" id="PS00150">
    <property type="entry name" value="ACYLPHOSPHATASE_1"/>
    <property type="match status" value="1"/>
</dbReference>
<evidence type="ECO:0000259" key="7">
    <source>
        <dbReference type="PROSITE" id="PS51160"/>
    </source>
</evidence>
<dbReference type="InterPro" id="IPR020456">
    <property type="entry name" value="Acylphosphatase"/>
</dbReference>
<dbReference type="PROSITE" id="PS51160">
    <property type="entry name" value="ACYLPHOSPHATASE_3"/>
    <property type="match status" value="1"/>
</dbReference>
<gene>
    <name evidence="8" type="ORF">BEWA_043260</name>
</gene>
<organism evidence="8 9">
    <name type="scientific">Theileria equi strain WA</name>
    <dbReference type="NCBI Taxonomy" id="1537102"/>
    <lineage>
        <taxon>Eukaryota</taxon>
        <taxon>Sar</taxon>
        <taxon>Alveolata</taxon>
        <taxon>Apicomplexa</taxon>
        <taxon>Aconoidasida</taxon>
        <taxon>Piroplasmida</taxon>
        <taxon>Theileriidae</taxon>
        <taxon>Theileria</taxon>
    </lineage>
</organism>
<evidence type="ECO:0000313" key="9">
    <source>
        <dbReference type="Proteomes" id="UP000031512"/>
    </source>
</evidence>
<feature type="active site" evidence="5">
    <location>
        <position position="65"/>
    </location>
</feature>
<keyword evidence="3 5" id="KW-0378">Hydrolase</keyword>
<proteinExistence type="inferred from homology"/>
<dbReference type="PRINTS" id="PR00112">
    <property type="entry name" value="ACYLPHPHTASE"/>
</dbReference>
<dbReference type="InterPro" id="IPR036046">
    <property type="entry name" value="Acylphosphatase-like_dom_sf"/>
</dbReference>
<dbReference type="EC" id="3.6.1.7" evidence="2 5"/>
<feature type="domain" description="Acylphosphatase-like" evidence="7">
    <location>
        <begin position="32"/>
        <end position="123"/>
    </location>
</feature>
<dbReference type="SUPFAM" id="SSF54975">
    <property type="entry name" value="Acylphosphatase/BLUF domain-like"/>
    <property type="match status" value="1"/>
</dbReference>
<sequence>MFIWYTRYYPIRGVPLNHSEQYTLAVMAKSFNFTFIVRGKVQGVFFRKYTKIEADKLGIKGYVQNHVDGSVVGAGQTVEKQAMESFRHFLEHVGSPNSVIESCTFEFNEEDGSHKYDSFSIKY</sequence>